<dbReference type="RefSeq" id="WP_092653310.1">
    <property type="nucleotide sequence ID" value="NZ_FOHA01000016.1"/>
</dbReference>
<dbReference type="GO" id="GO:0005886">
    <property type="term" value="C:plasma membrane"/>
    <property type="evidence" value="ECO:0007669"/>
    <property type="project" value="TreeGrafter"/>
</dbReference>
<gene>
    <name evidence="2" type="ORF">SAMN04488559_11613</name>
</gene>
<proteinExistence type="predicted"/>
<feature type="transmembrane region" description="Helical" evidence="1">
    <location>
        <begin position="97"/>
        <end position="116"/>
    </location>
</feature>
<dbReference type="Pfam" id="PF04304">
    <property type="entry name" value="DUF454"/>
    <property type="match status" value="1"/>
</dbReference>
<evidence type="ECO:0000313" key="3">
    <source>
        <dbReference type="Proteomes" id="UP000198948"/>
    </source>
</evidence>
<dbReference type="OrthoDB" id="5690292at2"/>
<keyword evidence="1" id="KW-0812">Transmembrane</keyword>
<keyword evidence="1" id="KW-0472">Membrane</keyword>
<dbReference type="AlphaFoldDB" id="A0A1H9TSZ5"/>
<evidence type="ECO:0000256" key="1">
    <source>
        <dbReference type="SAM" id="Phobius"/>
    </source>
</evidence>
<feature type="transmembrane region" description="Helical" evidence="1">
    <location>
        <begin position="73"/>
        <end position="91"/>
    </location>
</feature>
<evidence type="ECO:0000313" key="2">
    <source>
        <dbReference type="EMBL" id="SES00206.1"/>
    </source>
</evidence>
<dbReference type="PANTHER" id="PTHR35813">
    <property type="entry name" value="INNER MEMBRANE PROTEIN YBAN"/>
    <property type="match status" value="1"/>
</dbReference>
<dbReference type="STRING" id="142588.SAMN04488559_11613"/>
<name>A0A1H9TSZ5_9LACT</name>
<dbReference type="PANTHER" id="PTHR35813:SF1">
    <property type="entry name" value="INNER MEMBRANE PROTEIN YBAN"/>
    <property type="match status" value="1"/>
</dbReference>
<dbReference type="Proteomes" id="UP000198948">
    <property type="component" value="Unassembled WGS sequence"/>
</dbReference>
<accession>A0A1H9TSZ5</accession>
<organism evidence="2 3">
    <name type="scientific">Isobaculum melis</name>
    <dbReference type="NCBI Taxonomy" id="142588"/>
    <lineage>
        <taxon>Bacteria</taxon>
        <taxon>Bacillati</taxon>
        <taxon>Bacillota</taxon>
        <taxon>Bacilli</taxon>
        <taxon>Lactobacillales</taxon>
        <taxon>Carnobacteriaceae</taxon>
        <taxon>Isobaculum</taxon>
    </lineage>
</organism>
<keyword evidence="1" id="KW-1133">Transmembrane helix</keyword>
<dbReference type="EMBL" id="FOHA01000016">
    <property type="protein sequence ID" value="SES00206.1"/>
    <property type="molecule type" value="Genomic_DNA"/>
</dbReference>
<dbReference type="InterPro" id="IPR007401">
    <property type="entry name" value="DUF454"/>
</dbReference>
<evidence type="ECO:0008006" key="4">
    <source>
        <dbReference type="Google" id="ProtNLM"/>
    </source>
</evidence>
<feature type="transmembrane region" description="Helical" evidence="1">
    <location>
        <begin position="6"/>
        <end position="39"/>
    </location>
</feature>
<keyword evidence="3" id="KW-1185">Reference proteome</keyword>
<protein>
    <recommendedName>
        <fullName evidence="4">DUF454 domain-containing protein</fullName>
    </recommendedName>
</protein>
<sequence>MKKYLYIGLGFLSFGLGTIGLFLPILPTTPLYLLTAFLWLRSSETLHQKFIQSDKYKKYVGDPLVKKKMTNKGMVKMFVMMLIVFAIPGILVDNTIMRISLVVVYLAHLIFLTWYLRRKDKVKVGEAE</sequence>
<reference evidence="2 3" key="1">
    <citation type="submission" date="2016-10" db="EMBL/GenBank/DDBJ databases">
        <authorList>
            <person name="de Groot N.N."/>
        </authorList>
    </citation>
    <scope>NUCLEOTIDE SEQUENCE [LARGE SCALE GENOMIC DNA]</scope>
    <source>
        <strain evidence="2 3">DSM 13760</strain>
    </source>
</reference>